<feature type="domain" description="HRDC" evidence="1">
    <location>
        <begin position="230"/>
        <end position="311"/>
    </location>
</feature>
<dbReference type="Pfam" id="PF18305">
    <property type="entry name" value="DNA_pol_A_exoN"/>
    <property type="match status" value="1"/>
</dbReference>
<organism evidence="2 3">
    <name type="scientific">Galliscardovia ingluviei</name>
    <dbReference type="NCBI Taxonomy" id="1769422"/>
    <lineage>
        <taxon>Bacteria</taxon>
        <taxon>Bacillati</taxon>
        <taxon>Actinomycetota</taxon>
        <taxon>Actinomycetes</taxon>
        <taxon>Bifidobacteriales</taxon>
        <taxon>Bifidobacteriaceae</taxon>
        <taxon>Galliscardovia</taxon>
    </lineage>
</organism>
<dbReference type="InterPro" id="IPR051086">
    <property type="entry name" value="RNase_D-like"/>
</dbReference>
<dbReference type="Gene3D" id="1.10.150.80">
    <property type="entry name" value="HRDC domain"/>
    <property type="match status" value="2"/>
</dbReference>
<dbReference type="Proteomes" id="UP000619536">
    <property type="component" value="Unassembled WGS sequence"/>
</dbReference>
<name>A0A8J3AF75_9BIFI</name>
<dbReference type="GO" id="GO:0003676">
    <property type="term" value="F:nucleic acid binding"/>
    <property type="evidence" value="ECO:0007669"/>
    <property type="project" value="InterPro"/>
</dbReference>
<evidence type="ECO:0000313" key="2">
    <source>
        <dbReference type="EMBL" id="GGI13272.1"/>
    </source>
</evidence>
<dbReference type="InterPro" id="IPR002121">
    <property type="entry name" value="HRDC_dom"/>
</dbReference>
<dbReference type="SMART" id="SM00474">
    <property type="entry name" value="35EXOc"/>
    <property type="match status" value="1"/>
</dbReference>
<dbReference type="InterPro" id="IPR010997">
    <property type="entry name" value="HRDC-like_sf"/>
</dbReference>
<dbReference type="InterPro" id="IPR036397">
    <property type="entry name" value="RNaseH_sf"/>
</dbReference>
<dbReference type="InterPro" id="IPR002562">
    <property type="entry name" value="3'-5'_exonuclease_dom"/>
</dbReference>
<dbReference type="AlphaFoldDB" id="A0A8J3AF75"/>
<keyword evidence="3" id="KW-1185">Reference proteome</keyword>
<dbReference type="EMBL" id="BMDH01000001">
    <property type="protein sequence ID" value="GGI13272.1"/>
    <property type="molecule type" value="Genomic_DNA"/>
</dbReference>
<dbReference type="InterPro" id="IPR044876">
    <property type="entry name" value="HRDC_dom_sf"/>
</dbReference>
<evidence type="ECO:0000259" key="1">
    <source>
        <dbReference type="PROSITE" id="PS50967"/>
    </source>
</evidence>
<dbReference type="SUPFAM" id="SSF47819">
    <property type="entry name" value="HRDC-like"/>
    <property type="match status" value="1"/>
</dbReference>
<dbReference type="PROSITE" id="PS50967">
    <property type="entry name" value="HRDC"/>
    <property type="match status" value="1"/>
</dbReference>
<reference evidence="2" key="1">
    <citation type="journal article" date="2014" name="Int. J. Syst. Evol. Microbiol.">
        <title>Complete genome sequence of Corynebacterium casei LMG S-19264T (=DSM 44701T), isolated from a smear-ripened cheese.</title>
        <authorList>
            <consortium name="US DOE Joint Genome Institute (JGI-PGF)"/>
            <person name="Walter F."/>
            <person name="Albersmeier A."/>
            <person name="Kalinowski J."/>
            <person name="Ruckert C."/>
        </authorList>
    </citation>
    <scope>NUCLEOTIDE SEQUENCE</scope>
    <source>
        <strain evidence="2">CCM 8606</strain>
    </source>
</reference>
<dbReference type="PANTHER" id="PTHR47649:SF1">
    <property type="entry name" value="RIBONUCLEASE D"/>
    <property type="match status" value="1"/>
</dbReference>
<dbReference type="GO" id="GO:0000166">
    <property type="term" value="F:nucleotide binding"/>
    <property type="evidence" value="ECO:0007669"/>
    <property type="project" value="InterPro"/>
</dbReference>
<dbReference type="CDD" id="cd06142">
    <property type="entry name" value="RNaseD_exo"/>
    <property type="match status" value="1"/>
</dbReference>
<dbReference type="InterPro" id="IPR012337">
    <property type="entry name" value="RNaseH-like_sf"/>
</dbReference>
<dbReference type="Gene3D" id="3.30.420.10">
    <property type="entry name" value="Ribonuclease H-like superfamily/Ribonuclease H"/>
    <property type="match status" value="1"/>
</dbReference>
<accession>A0A8J3AF75</accession>
<dbReference type="GO" id="GO:0006139">
    <property type="term" value="P:nucleobase-containing compound metabolic process"/>
    <property type="evidence" value="ECO:0007669"/>
    <property type="project" value="InterPro"/>
</dbReference>
<dbReference type="GO" id="GO:0008408">
    <property type="term" value="F:3'-5' exonuclease activity"/>
    <property type="evidence" value="ECO:0007669"/>
    <property type="project" value="InterPro"/>
</dbReference>
<gene>
    <name evidence="2" type="ORF">GCM10007377_05130</name>
</gene>
<reference evidence="2" key="2">
    <citation type="submission" date="2020-09" db="EMBL/GenBank/DDBJ databases">
        <authorList>
            <person name="Sun Q."/>
            <person name="Sedlacek I."/>
        </authorList>
    </citation>
    <scope>NUCLEOTIDE SEQUENCE</scope>
    <source>
        <strain evidence="2">CCM 8606</strain>
    </source>
</reference>
<dbReference type="Pfam" id="PF01612">
    <property type="entry name" value="DNA_pol_A_exo1"/>
    <property type="match status" value="1"/>
</dbReference>
<dbReference type="PANTHER" id="PTHR47649">
    <property type="entry name" value="RIBONUCLEASE D"/>
    <property type="match status" value="1"/>
</dbReference>
<dbReference type="InterPro" id="IPR041605">
    <property type="entry name" value="Exo_C"/>
</dbReference>
<protein>
    <submittedName>
        <fullName evidence="2">Ribonuclease D</fullName>
    </submittedName>
</protein>
<evidence type="ECO:0000313" key="3">
    <source>
        <dbReference type="Proteomes" id="UP000619536"/>
    </source>
</evidence>
<proteinExistence type="predicted"/>
<dbReference type="Pfam" id="PF00570">
    <property type="entry name" value="HRDC"/>
    <property type="match status" value="1"/>
</dbReference>
<dbReference type="SUPFAM" id="SSF53098">
    <property type="entry name" value="Ribonuclease H-like"/>
    <property type="match status" value="1"/>
</dbReference>
<comment type="caution">
    <text evidence="2">The sequence shown here is derived from an EMBL/GenBank/DDBJ whole genome shotgun (WGS) entry which is preliminary data.</text>
</comment>
<sequence>MMNIREPRVLAQPSEGVPNVTDTKKQFQEIVEAFAGAQGPVAVDAERAMGYRYSSKDYLIQLKRNDAGIALLDPIALSEDRVDFDALREVCAGVDWIFHDARQDIPGIVALGLVPDQIFDTEIAARLLGNRRFGLAAVTERYLGVILAKEHATADWSYRPIPRDWRNYAALDVEILIELRHELYEALHAAGKIAWAREEFAYVLQQSMQEKAPHPEPWRRVSHISDLRSDGRALAIVRELWYTRDAYARKLDIEPTLLLSDAAIIEAAQRKPKNARQFSAIRILNERVIAHTQSPEQERMFAHYIPIQRKVQPKVWKAAIDRALAVPYNELPIEQMSLPSDIPQPPKSLKLWREHHPERFASLERVRYILAQIAQDTDTPVDMLVQPKLIKALCWQEVAPDDVSAFLTEYGARPWQVKLVSKSVSSVIM</sequence>